<proteinExistence type="predicted"/>
<name>A0A2P6RZ71_ROSCH</name>
<sequence>MGWRWTRLTFEIVVSYRGGSFDGWQNQLDLYTIQRIMCLHCLTTSVLIWWRMHS</sequence>
<dbReference type="Gramene" id="PRQ51710">
    <property type="protein sequence ID" value="PRQ51710"/>
    <property type="gene ID" value="RchiOBHm_Chr2g0147481"/>
</dbReference>
<keyword evidence="2" id="KW-1185">Reference proteome</keyword>
<gene>
    <name evidence="1" type="ORF">RchiOBHm_Chr2g0147481</name>
</gene>
<reference evidence="1 2" key="1">
    <citation type="journal article" date="2018" name="Nat. Genet.">
        <title>The Rosa genome provides new insights in the design of modern roses.</title>
        <authorList>
            <person name="Bendahmane M."/>
        </authorList>
    </citation>
    <scope>NUCLEOTIDE SEQUENCE [LARGE SCALE GENOMIC DNA]</scope>
    <source>
        <strain evidence="2">cv. Old Blush</strain>
    </source>
</reference>
<organism evidence="1 2">
    <name type="scientific">Rosa chinensis</name>
    <name type="common">China rose</name>
    <dbReference type="NCBI Taxonomy" id="74649"/>
    <lineage>
        <taxon>Eukaryota</taxon>
        <taxon>Viridiplantae</taxon>
        <taxon>Streptophyta</taxon>
        <taxon>Embryophyta</taxon>
        <taxon>Tracheophyta</taxon>
        <taxon>Spermatophyta</taxon>
        <taxon>Magnoliopsida</taxon>
        <taxon>eudicotyledons</taxon>
        <taxon>Gunneridae</taxon>
        <taxon>Pentapetalae</taxon>
        <taxon>rosids</taxon>
        <taxon>fabids</taxon>
        <taxon>Rosales</taxon>
        <taxon>Rosaceae</taxon>
        <taxon>Rosoideae</taxon>
        <taxon>Rosoideae incertae sedis</taxon>
        <taxon>Rosa</taxon>
    </lineage>
</organism>
<comment type="caution">
    <text evidence="1">The sequence shown here is derived from an EMBL/GenBank/DDBJ whole genome shotgun (WGS) entry which is preliminary data.</text>
</comment>
<dbReference type="Proteomes" id="UP000238479">
    <property type="component" value="Chromosome 2"/>
</dbReference>
<protein>
    <submittedName>
        <fullName evidence="1">Putative pseudouridine synthase I, TruA</fullName>
    </submittedName>
</protein>
<evidence type="ECO:0000313" key="2">
    <source>
        <dbReference type="Proteomes" id="UP000238479"/>
    </source>
</evidence>
<dbReference type="EMBL" id="PDCK01000040">
    <property type="protein sequence ID" value="PRQ51710.1"/>
    <property type="molecule type" value="Genomic_DNA"/>
</dbReference>
<accession>A0A2P6RZ71</accession>
<dbReference type="AlphaFoldDB" id="A0A2P6RZ71"/>
<evidence type="ECO:0000313" key="1">
    <source>
        <dbReference type="EMBL" id="PRQ51710.1"/>
    </source>
</evidence>